<evidence type="ECO:0000259" key="2">
    <source>
        <dbReference type="Pfam" id="PF13101"/>
    </source>
</evidence>
<evidence type="ECO:0000313" key="3">
    <source>
        <dbReference type="EMBL" id="SFE55276.1"/>
    </source>
</evidence>
<dbReference type="OrthoDB" id="1081890at2"/>
<dbReference type="AlphaFoldDB" id="A0A1I2BGM3"/>
<dbReference type="RefSeq" id="WP_093831957.1">
    <property type="nucleotide sequence ID" value="NZ_FOLQ01000015.1"/>
</dbReference>
<evidence type="ECO:0000256" key="1">
    <source>
        <dbReference type="SAM" id="MobiDB-lite"/>
    </source>
</evidence>
<reference evidence="3 4" key="1">
    <citation type="submission" date="2016-10" db="EMBL/GenBank/DDBJ databases">
        <authorList>
            <person name="de Groot N.N."/>
        </authorList>
    </citation>
    <scope>NUCLEOTIDE SEQUENCE [LARGE SCALE GENOMIC DNA]</scope>
    <source>
        <strain evidence="3 4">DSM 26130</strain>
    </source>
</reference>
<dbReference type="EMBL" id="FOLQ01000015">
    <property type="protein sequence ID" value="SFE55276.1"/>
    <property type="molecule type" value="Genomic_DNA"/>
</dbReference>
<dbReference type="Proteomes" id="UP000198598">
    <property type="component" value="Unassembled WGS sequence"/>
</dbReference>
<dbReference type="STRING" id="662367.SAMN05216167_11596"/>
<feature type="domain" description="DUF3945" evidence="2">
    <location>
        <begin position="163"/>
        <end position="212"/>
    </location>
</feature>
<protein>
    <recommendedName>
        <fullName evidence="2">DUF3945 domain-containing protein</fullName>
    </recommendedName>
</protein>
<name>A0A1I2BGM3_9BACT</name>
<feature type="region of interest" description="Disordered" evidence="1">
    <location>
        <begin position="232"/>
        <end position="289"/>
    </location>
</feature>
<feature type="compositionally biased region" description="Polar residues" evidence="1">
    <location>
        <begin position="243"/>
        <end position="272"/>
    </location>
</feature>
<sequence>MSAIRTPGPLVDNAVDRVNLNSIVGKRYQMDSFNNMICDKFQVINNSVYPQTAQQLEKLLSGKQTDVVILNDGSTAKLVILSTPDKGPRIHQMDVRAELTLGKTYLGHTFTEQDKQYLHKYGDMGRPAQLIDPNGGQPFKALIGVDQDTKRLRLLNIDTFRMPDEILGKKLTPVQKLMLLEGKALRLDNMDYKGTKFSAYTRLSAAKGGFKYNKIQTQQNNLPLASLPSQVLSVSSPAPQPSNQKLTPASQSKESFLSTRQSNVTANTQTATGDKPKPDVKKSKVKLRR</sequence>
<dbReference type="Pfam" id="PF13101">
    <property type="entry name" value="DUF3945"/>
    <property type="match status" value="1"/>
</dbReference>
<accession>A0A1I2BGM3</accession>
<evidence type="ECO:0000313" key="4">
    <source>
        <dbReference type="Proteomes" id="UP000198598"/>
    </source>
</evidence>
<dbReference type="InterPro" id="IPR025222">
    <property type="entry name" value="DUF3945"/>
</dbReference>
<proteinExistence type="predicted"/>
<organism evidence="3 4">
    <name type="scientific">Spirosoma endophyticum</name>
    <dbReference type="NCBI Taxonomy" id="662367"/>
    <lineage>
        <taxon>Bacteria</taxon>
        <taxon>Pseudomonadati</taxon>
        <taxon>Bacteroidota</taxon>
        <taxon>Cytophagia</taxon>
        <taxon>Cytophagales</taxon>
        <taxon>Cytophagaceae</taxon>
        <taxon>Spirosoma</taxon>
    </lineage>
</organism>
<gene>
    <name evidence="3" type="ORF">SAMN05216167_11596</name>
</gene>
<keyword evidence="4" id="KW-1185">Reference proteome</keyword>